<feature type="signal peptide" evidence="2">
    <location>
        <begin position="1"/>
        <end position="33"/>
    </location>
</feature>
<proteinExistence type="predicted"/>
<protein>
    <submittedName>
        <fullName evidence="3">Uncharacterized protein</fullName>
    </submittedName>
</protein>
<gene>
    <name evidence="3" type="ORF">BKD09_22525</name>
</gene>
<feature type="region of interest" description="Disordered" evidence="1">
    <location>
        <begin position="78"/>
        <end position="102"/>
    </location>
</feature>
<dbReference type="Proteomes" id="UP000181962">
    <property type="component" value="Chromosome"/>
</dbReference>
<reference evidence="3 4" key="1">
    <citation type="submission" date="2016-11" db="EMBL/GenBank/DDBJ databases">
        <title>Complete Genome Sequence of Bradyrhizobium sp. strain J5, an isolated from soybean nodule in Hokkaido.</title>
        <authorList>
            <person name="Kanehara K."/>
        </authorList>
    </citation>
    <scope>NUCLEOTIDE SEQUENCE [LARGE SCALE GENOMIC DNA]</scope>
    <source>
        <strain evidence="3 4">J5</strain>
    </source>
</reference>
<evidence type="ECO:0000313" key="3">
    <source>
        <dbReference type="EMBL" id="APG11110.1"/>
    </source>
</evidence>
<dbReference type="EMBL" id="CP017637">
    <property type="protein sequence ID" value="APG11110.1"/>
    <property type="molecule type" value="Genomic_DNA"/>
</dbReference>
<organism evidence="3 4">
    <name type="scientific">Bradyrhizobium japonicum</name>
    <dbReference type="NCBI Taxonomy" id="375"/>
    <lineage>
        <taxon>Bacteria</taxon>
        <taxon>Pseudomonadati</taxon>
        <taxon>Pseudomonadota</taxon>
        <taxon>Alphaproteobacteria</taxon>
        <taxon>Hyphomicrobiales</taxon>
        <taxon>Nitrobacteraceae</taxon>
        <taxon>Bradyrhizobium</taxon>
    </lineage>
</organism>
<feature type="chain" id="PRO_5012114549" evidence="2">
    <location>
        <begin position="34"/>
        <end position="102"/>
    </location>
</feature>
<accession>A0A1L3FCT9</accession>
<evidence type="ECO:0000256" key="1">
    <source>
        <dbReference type="SAM" id="MobiDB-lite"/>
    </source>
</evidence>
<evidence type="ECO:0000256" key="2">
    <source>
        <dbReference type="SAM" id="SignalP"/>
    </source>
</evidence>
<name>A0A1L3FCT9_BRAJP</name>
<sequence>MTKEQTMSTKFTKPLLAISFLASLVAMSATANAGATISDKRYWPIEVGPSSYRTVDMQHAPRDAFAAIGRTASPAVASAPTEDNTWHYAGGPKSSVPPSRGF</sequence>
<dbReference type="AlphaFoldDB" id="A0A1L3FCT9"/>
<keyword evidence="2" id="KW-0732">Signal</keyword>
<evidence type="ECO:0000313" key="4">
    <source>
        <dbReference type="Proteomes" id="UP000181962"/>
    </source>
</evidence>